<dbReference type="PANTHER" id="PTHR13947">
    <property type="entry name" value="GNAT FAMILY N-ACETYLTRANSFERASE"/>
    <property type="match status" value="1"/>
</dbReference>
<keyword evidence="2" id="KW-0472">Membrane</keyword>
<dbReference type="eggNOG" id="KOG3139">
    <property type="taxonomic scope" value="Eukaryota"/>
</dbReference>
<dbReference type="EMBL" id="GG738875">
    <property type="protein sequence ID" value="EFC43200.1"/>
    <property type="molecule type" value="Genomic_DNA"/>
</dbReference>
<dbReference type="SUPFAM" id="SSF55729">
    <property type="entry name" value="Acyl-CoA N-acyltransferases (Nat)"/>
    <property type="match status" value="1"/>
</dbReference>
<protein>
    <submittedName>
        <fullName evidence="4">N-acetyltransferase</fullName>
    </submittedName>
</protein>
<evidence type="ECO:0000313" key="4">
    <source>
        <dbReference type="EMBL" id="EFC43200.1"/>
    </source>
</evidence>
<accession>D2VJ23</accession>
<dbReference type="GeneID" id="8853260"/>
<dbReference type="OrthoDB" id="41532at2759"/>
<name>D2VJ23_NAEGR</name>
<dbReference type="InterPro" id="IPR000182">
    <property type="entry name" value="GNAT_dom"/>
</dbReference>
<keyword evidence="2" id="KW-0812">Transmembrane</keyword>
<feature type="transmembrane region" description="Helical" evidence="2">
    <location>
        <begin position="157"/>
        <end position="178"/>
    </location>
</feature>
<dbReference type="AlphaFoldDB" id="D2VJ23"/>
<dbReference type="InParanoid" id="D2VJ23"/>
<dbReference type="STRING" id="5762.D2VJ23"/>
<organism evidence="5">
    <name type="scientific">Naegleria gruberi</name>
    <name type="common">Amoeba</name>
    <dbReference type="NCBI Taxonomy" id="5762"/>
    <lineage>
        <taxon>Eukaryota</taxon>
        <taxon>Discoba</taxon>
        <taxon>Heterolobosea</taxon>
        <taxon>Tetramitia</taxon>
        <taxon>Eutetramitia</taxon>
        <taxon>Vahlkampfiidae</taxon>
        <taxon>Naegleria</taxon>
    </lineage>
</organism>
<dbReference type="Pfam" id="PF00583">
    <property type="entry name" value="Acetyltransf_1"/>
    <property type="match status" value="1"/>
</dbReference>
<evidence type="ECO:0000313" key="5">
    <source>
        <dbReference type="Proteomes" id="UP000006671"/>
    </source>
</evidence>
<dbReference type="Gene3D" id="3.40.630.30">
    <property type="match status" value="1"/>
</dbReference>
<feature type="transmembrane region" description="Helical" evidence="2">
    <location>
        <begin position="90"/>
        <end position="116"/>
    </location>
</feature>
<reference evidence="4 5" key="1">
    <citation type="journal article" date="2010" name="Cell">
        <title>The genome of Naegleria gruberi illuminates early eukaryotic versatility.</title>
        <authorList>
            <person name="Fritz-Laylin L.K."/>
            <person name="Prochnik S.E."/>
            <person name="Ginger M.L."/>
            <person name="Dacks J.B."/>
            <person name="Carpenter M.L."/>
            <person name="Field M.C."/>
            <person name="Kuo A."/>
            <person name="Paredez A."/>
            <person name="Chapman J."/>
            <person name="Pham J."/>
            <person name="Shu S."/>
            <person name="Neupane R."/>
            <person name="Cipriano M."/>
            <person name="Mancuso J."/>
            <person name="Tu H."/>
            <person name="Salamov A."/>
            <person name="Lindquist E."/>
            <person name="Shapiro H."/>
            <person name="Lucas S."/>
            <person name="Grigoriev I.V."/>
            <person name="Cande W.Z."/>
            <person name="Fulton C."/>
            <person name="Rokhsar D.S."/>
            <person name="Dawson S.C."/>
        </authorList>
    </citation>
    <scope>NUCLEOTIDE SEQUENCE [LARGE SCALE GENOMIC DNA]</scope>
    <source>
        <strain evidence="4 5">NEG-M</strain>
    </source>
</reference>
<feature type="domain" description="N-acetyltransferase" evidence="3">
    <location>
        <begin position="173"/>
        <end position="320"/>
    </location>
</feature>
<dbReference type="InterPro" id="IPR050769">
    <property type="entry name" value="NAT_camello-type"/>
</dbReference>
<dbReference type="PROSITE" id="PS51186">
    <property type="entry name" value="GNAT"/>
    <property type="match status" value="1"/>
</dbReference>
<dbReference type="Proteomes" id="UP000006671">
    <property type="component" value="Unassembled WGS sequence"/>
</dbReference>
<gene>
    <name evidence="4" type="ORF">NAEGRDRAFT_80145</name>
</gene>
<dbReference type="RefSeq" id="XP_002675944.1">
    <property type="nucleotide sequence ID" value="XM_002675898.1"/>
</dbReference>
<dbReference type="VEuPathDB" id="AmoebaDB:NAEGRDRAFT_80145"/>
<keyword evidence="2" id="KW-1133">Transmembrane helix</keyword>
<dbReference type="CDD" id="cd04301">
    <property type="entry name" value="NAT_SF"/>
    <property type="match status" value="1"/>
</dbReference>
<proteinExistence type="predicted"/>
<dbReference type="KEGG" id="ngr:NAEGRDRAFT_80145"/>
<evidence type="ECO:0000259" key="3">
    <source>
        <dbReference type="PROSITE" id="PS51186"/>
    </source>
</evidence>
<dbReference type="PANTHER" id="PTHR13947:SF37">
    <property type="entry name" value="LD18367P"/>
    <property type="match status" value="1"/>
</dbReference>
<dbReference type="InterPro" id="IPR016181">
    <property type="entry name" value="Acyl_CoA_acyltransferase"/>
</dbReference>
<sequence length="320" mass="36962">MNERSNIENNAQSLVDHQQQQYEQQACEYEKQVYQNTPSLRKTCNEEILLHNSNDSIIIRSYNYETDEKQVNKIFVEGIKSIVPTYLQTFYLFIHHFGIIQVFSILSLFYISSFIFQFGIIKLLFNPDDSSSTTNSNTTSLLSIILSFTNLSASSTIYAIISTFITCTSMVVLLLCGLSKYVDYSARSYIYQQFKYSDMSNIQKFYIWDEDNHFWVAQLKSTGEIVGTIGVRKRANQEETVELKRMSVSSSMKRKGVASLMLNHLVKWSKEKGYKTIVLSTSSLQAAAVDFYKKNGFSVVKMRRYSRFLPTAHLTFEKHL</sequence>
<evidence type="ECO:0000256" key="1">
    <source>
        <dbReference type="ARBA" id="ARBA00022679"/>
    </source>
</evidence>
<keyword evidence="5" id="KW-1185">Reference proteome</keyword>
<keyword evidence="1 4" id="KW-0808">Transferase</keyword>
<evidence type="ECO:0000256" key="2">
    <source>
        <dbReference type="SAM" id="Phobius"/>
    </source>
</evidence>
<dbReference type="GO" id="GO:0008080">
    <property type="term" value="F:N-acetyltransferase activity"/>
    <property type="evidence" value="ECO:0007669"/>
    <property type="project" value="InterPro"/>
</dbReference>